<dbReference type="Proteomes" id="UP000006038">
    <property type="component" value="Chromosome 8"/>
</dbReference>
<dbReference type="AlphaFoldDB" id="J3MPL4"/>
<accession>J3MPL4</accession>
<dbReference type="EnsemblPlants" id="OB08G10430.1">
    <property type="protein sequence ID" value="OB08G10430.1"/>
    <property type="gene ID" value="OB08G10430"/>
</dbReference>
<protein>
    <submittedName>
        <fullName evidence="1">Uncharacterized protein</fullName>
    </submittedName>
</protein>
<dbReference type="Gramene" id="OB08G10430.1">
    <property type="protein sequence ID" value="OB08G10430.1"/>
    <property type="gene ID" value="OB08G10430"/>
</dbReference>
<name>J3MPL4_ORYBR</name>
<keyword evidence="2" id="KW-1185">Reference proteome</keyword>
<evidence type="ECO:0000313" key="1">
    <source>
        <dbReference type="EnsemblPlants" id="OB08G10430.1"/>
    </source>
</evidence>
<reference evidence="1" key="1">
    <citation type="journal article" date="2013" name="Nat. Commun.">
        <title>Whole-genome sequencing of Oryza brachyantha reveals mechanisms underlying Oryza genome evolution.</title>
        <authorList>
            <person name="Chen J."/>
            <person name="Huang Q."/>
            <person name="Gao D."/>
            <person name="Wang J."/>
            <person name="Lang Y."/>
            <person name="Liu T."/>
            <person name="Li B."/>
            <person name="Bai Z."/>
            <person name="Luis Goicoechea J."/>
            <person name="Liang C."/>
            <person name="Chen C."/>
            <person name="Zhang W."/>
            <person name="Sun S."/>
            <person name="Liao Y."/>
            <person name="Zhang X."/>
            <person name="Yang L."/>
            <person name="Song C."/>
            <person name="Wang M."/>
            <person name="Shi J."/>
            <person name="Liu G."/>
            <person name="Liu J."/>
            <person name="Zhou H."/>
            <person name="Zhou W."/>
            <person name="Yu Q."/>
            <person name="An N."/>
            <person name="Chen Y."/>
            <person name="Cai Q."/>
            <person name="Wang B."/>
            <person name="Liu B."/>
            <person name="Min J."/>
            <person name="Huang Y."/>
            <person name="Wu H."/>
            <person name="Li Z."/>
            <person name="Zhang Y."/>
            <person name="Yin Y."/>
            <person name="Song W."/>
            <person name="Jiang J."/>
            <person name="Jackson S.A."/>
            <person name="Wing R.A."/>
            <person name="Wang J."/>
            <person name="Chen M."/>
        </authorList>
    </citation>
    <scope>NUCLEOTIDE SEQUENCE [LARGE SCALE GENOMIC DNA]</scope>
    <source>
        <strain evidence="1">cv. IRGC 101232</strain>
    </source>
</reference>
<sequence>MLVGIKISERIQSYFKIYANAFSSAVIIKCNEEVSRATCPSISIRHTVTTENK</sequence>
<organism evidence="1">
    <name type="scientific">Oryza brachyantha</name>
    <name type="common">malo sina</name>
    <dbReference type="NCBI Taxonomy" id="4533"/>
    <lineage>
        <taxon>Eukaryota</taxon>
        <taxon>Viridiplantae</taxon>
        <taxon>Streptophyta</taxon>
        <taxon>Embryophyta</taxon>
        <taxon>Tracheophyta</taxon>
        <taxon>Spermatophyta</taxon>
        <taxon>Magnoliopsida</taxon>
        <taxon>Liliopsida</taxon>
        <taxon>Poales</taxon>
        <taxon>Poaceae</taxon>
        <taxon>BOP clade</taxon>
        <taxon>Oryzoideae</taxon>
        <taxon>Oryzeae</taxon>
        <taxon>Oryzinae</taxon>
        <taxon>Oryza</taxon>
    </lineage>
</organism>
<evidence type="ECO:0000313" key="2">
    <source>
        <dbReference type="Proteomes" id="UP000006038"/>
    </source>
</evidence>
<reference evidence="1" key="2">
    <citation type="submission" date="2013-04" db="UniProtKB">
        <authorList>
            <consortium name="EnsemblPlants"/>
        </authorList>
    </citation>
    <scope>IDENTIFICATION</scope>
</reference>
<proteinExistence type="predicted"/>
<dbReference type="HOGENOM" id="CLU_3071920_0_0_1"/>